<evidence type="ECO:0000256" key="5">
    <source>
        <dbReference type="ARBA" id="ARBA00022989"/>
    </source>
</evidence>
<dbReference type="Proteomes" id="UP000581769">
    <property type="component" value="Unassembled WGS sequence"/>
</dbReference>
<dbReference type="Pfam" id="PF07690">
    <property type="entry name" value="MFS_1"/>
    <property type="match status" value="1"/>
</dbReference>
<keyword evidence="4 7" id="KW-0812">Transmembrane</keyword>
<dbReference type="PANTHER" id="PTHR43045:SF1">
    <property type="entry name" value="SHIKIMATE TRANSPORTER"/>
    <property type="match status" value="1"/>
</dbReference>
<keyword evidence="5 7" id="KW-1133">Transmembrane helix</keyword>
<evidence type="ECO:0000256" key="3">
    <source>
        <dbReference type="ARBA" id="ARBA00022475"/>
    </source>
</evidence>
<evidence type="ECO:0000259" key="8">
    <source>
        <dbReference type="PROSITE" id="PS50850"/>
    </source>
</evidence>
<dbReference type="InterPro" id="IPR036259">
    <property type="entry name" value="MFS_trans_sf"/>
</dbReference>
<feature type="domain" description="Major facilitator superfamily (MFS) profile" evidence="8">
    <location>
        <begin position="22"/>
        <end position="429"/>
    </location>
</feature>
<dbReference type="InterPro" id="IPR020846">
    <property type="entry name" value="MFS_dom"/>
</dbReference>
<dbReference type="PANTHER" id="PTHR43045">
    <property type="entry name" value="SHIKIMATE TRANSPORTER"/>
    <property type="match status" value="1"/>
</dbReference>
<reference evidence="9 10" key="1">
    <citation type="submission" date="2020-08" db="EMBL/GenBank/DDBJ databases">
        <title>Sequencing the genomes of 1000 actinobacteria strains.</title>
        <authorList>
            <person name="Klenk H.-P."/>
        </authorList>
    </citation>
    <scope>NUCLEOTIDE SEQUENCE [LARGE SCALE GENOMIC DNA]</scope>
    <source>
        <strain evidence="9 10">DSM 45859</strain>
    </source>
</reference>
<accession>A0A840J7C7</accession>
<dbReference type="PROSITE" id="PS50850">
    <property type="entry name" value="MFS"/>
    <property type="match status" value="1"/>
</dbReference>
<keyword evidence="6 7" id="KW-0472">Membrane</keyword>
<comment type="caution">
    <text evidence="9">The sequence shown here is derived from an EMBL/GenBank/DDBJ whole genome shotgun (WGS) entry which is preliminary data.</text>
</comment>
<name>A0A840J7C7_9PSEU</name>
<dbReference type="CDD" id="cd17369">
    <property type="entry name" value="MFS_ShiA_like"/>
    <property type="match status" value="1"/>
</dbReference>
<feature type="transmembrane region" description="Helical" evidence="7">
    <location>
        <begin position="407"/>
        <end position="425"/>
    </location>
</feature>
<evidence type="ECO:0000256" key="7">
    <source>
        <dbReference type="SAM" id="Phobius"/>
    </source>
</evidence>
<feature type="transmembrane region" description="Helical" evidence="7">
    <location>
        <begin position="193"/>
        <end position="213"/>
    </location>
</feature>
<dbReference type="Gene3D" id="1.20.1250.20">
    <property type="entry name" value="MFS general substrate transporter like domains"/>
    <property type="match status" value="2"/>
</dbReference>
<gene>
    <name evidence="9" type="ORF">BJY18_006990</name>
</gene>
<dbReference type="GO" id="GO:0022857">
    <property type="term" value="F:transmembrane transporter activity"/>
    <property type="evidence" value="ECO:0007669"/>
    <property type="project" value="InterPro"/>
</dbReference>
<feature type="transmembrane region" description="Helical" evidence="7">
    <location>
        <begin position="256"/>
        <end position="277"/>
    </location>
</feature>
<dbReference type="EMBL" id="JACHMG010000001">
    <property type="protein sequence ID" value="MBB4689505.1"/>
    <property type="molecule type" value="Genomic_DNA"/>
</dbReference>
<evidence type="ECO:0000313" key="9">
    <source>
        <dbReference type="EMBL" id="MBB4689505.1"/>
    </source>
</evidence>
<feature type="transmembrane region" description="Helical" evidence="7">
    <location>
        <begin position="314"/>
        <end position="333"/>
    </location>
</feature>
<sequence length="450" mass="47063">MPARSTDAADGPATGAPPMRRVVVASFLGATFEWFDFGLYGTSAAIVFNKEFFPTMTPLVGTLLAFATAAVGYLARPIGGLIFGHFGDRLGRKSMLTTTMLIMGVSTVLIGALPTYGTIGVTATFLLVGLRVLQGIGLGGEYAGAALNTLESAPEGRRGFFGSLPQVGNPAGGLLATLLVAACATMPEDQYLLWGWRIPFLLSAVLLVFGLYFRLRLTEPKEFAEVKRAGKQAKVPVLELLRTCPRNFFLALGARAVDAVAGNVFGGLAIAYGVTVIGVDRDVVLFASAAAAAVEIAYVPFIGRLANRVSRKRIYLFGVALIAVMSYPFFLGIGSGNAVLIVLVMIASLSFASGTEFAVQSTLLAEVFPVHLRYTAISLVYQLTATLGGLSNLAAVSILIAMDGSPWLVAGLLVVIAAIGFWCTAKLRPATSPATAALPATTRALPGAAE</sequence>
<evidence type="ECO:0000256" key="4">
    <source>
        <dbReference type="ARBA" id="ARBA00022692"/>
    </source>
</evidence>
<evidence type="ECO:0000256" key="1">
    <source>
        <dbReference type="ARBA" id="ARBA00004651"/>
    </source>
</evidence>
<proteinExistence type="predicted"/>
<evidence type="ECO:0000313" key="10">
    <source>
        <dbReference type="Proteomes" id="UP000581769"/>
    </source>
</evidence>
<feature type="transmembrane region" description="Helical" evidence="7">
    <location>
        <begin position="379"/>
        <end position="401"/>
    </location>
</feature>
<comment type="subcellular location">
    <subcellularLocation>
        <location evidence="1">Cell membrane</location>
        <topology evidence="1">Multi-pass membrane protein</topology>
    </subcellularLocation>
</comment>
<feature type="transmembrane region" description="Helical" evidence="7">
    <location>
        <begin position="339"/>
        <end position="359"/>
    </location>
</feature>
<evidence type="ECO:0000256" key="6">
    <source>
        <dbReference type="ARBA" id="ARBA00023136"/>
    </source>
</evidence>
<dbReference type="AlphaFoldDB" id="A0A840J7C7"/>
<keyword evidence="2" id="KW-0813">Transport</keyword>
<keyword evidence="10" id="KW-1185">Reference proteome</keyword>
<protein>
    <submittedName>
        <fullName evidence="9">MHS family shikimate/dehydroshikimate transporter-like MFS transporter</fullName>
    </submittedName>
</protein>
<feature type="transmembrane region" description="Helical" evidence="7">
    <location>
        <begin position="283"/>
        <end position="302"/>
    </location>
</feature>
<dbReference type="SUPFAM" id="SSF103473">
    <property type="entry name" value="MFS general substrate transporter"/>
    <property type="match status" value="1"/>
</dbReference>
<dbReference type="InterPro" id="IPR011701">
    <property type="entry name" value="MFS"/>
</dbReference>
<organism evidence="9 10">
    <name type="scientific">Amycolatopsis jiangsuensis</name>
    <dbReference type="NCBI Taxonomy" id="1181879"/>
    <lineage>
        <taxon>Bacteria</taxon>
        <taxon>Bacillati</taxon>
        <taxon>Actinomycetota</taxon>
        <taxon>Actinomycetes</taxon>
        <taxon>Pseudonocardiales</taxon>
        <taxon>Pseudonocardiaceae</taxon>
        <taxon>Amycolatopsis</taxon>
    </lineage>
</organism>
<evidence type="ECO:0000256" key="2">
    <source>
        <dbReference type="ARBA" id="ARBA00022448"/>
    </source>
</evidence>
<dbReference type="RefSeq" id="WP_184784033.1">
    <property type="nucleotide sequence ID" value="NZ_JACHMG010000001.1"/>
</dbReference>
<keyword evidence="3" id="KW-1003">Cell membrane</keyword>
<dbReference type="GO" id="GO:0005886">
    <property type="term" value="C:plasma membrane"/>
    <property type="evidence" value="ECO:0007669"/>
    <property type="project" value="UniProtKB-SubCell"/>
</dbReference>